<feature type="transmembrane region" description="Helical" evidence="1">
    <location>
        <begin position="220"/>
        <end position="240"/>
    </location>
</feature>
<evidence type="ECO:0000313" key="4">
    <source>
        <dbReference type="Proteomes" id="UP000681075"/>
    </source>
</evidence>
<dbReference type="GO" id="GO:0016020">
    <property type="term" value="C:membrane"/>
    <property type="evidence" value="ECO:0007669"/>
    <property type="project" value="TreeGrafter"/>
</dbReference>
<evidence type="ECO:0000259" key="2">
    <source>
        <dbReference type="Pfam" id="PF00487"/>
    </source>
</evidence>
<dbReference type="CDD" id="cd03507">
    <property type="entry name" value="Delta12-FADS-like"/>
    <property type="match status" value="1"/>
</dbReference>
<organism evidence="3 4">
    <name type="scientific">Roseiterribacter gracilis</name>
    <dbReference type="NCBI Taxonomy" id="2812848"/>
    <lineage>
        <taxon>Bacteria</taxon>
        <taxon>Pseudomonadati</taxon>
        <taxon>Pseudomonadota</taxon>
        <taxon>Alphaproteobacteria</taxon>
        <taxon>Rhodospirillales</taxon>
        <taxon>Roseiterribacteraceae</taxon>
        <taxon>Roseiterribacter</taxon>
    </lineage>
</organism>
<keyword evidence="1" id="KW-0472">Membrane</keyword>
<keyword evidence="1" id="KW-0812">Transmembrane</keyword>
<feature type="domain" description="Fatty acid desaturase" evidence="2">
    <location>
        <begin position="61"/>
        <end position="308"/>
    </location>
</feature>
<dbReference type="Pfam" id="PF00487">
    <property type="entry name" value="FA_desaturase"/>
    <property type="match status" value="1"/>
</dbReference>
<proteinExistence type="predicted"/>
<feature type="transmembrane region" description="Helical" evidence="1">
    <location>
        <begin position="60"/>
        <end position="80"/>
    </location>
</feature>
<dbReference type="Proteomes" id="UP000681075">
    <property type="component" value="Unassembled WGS sequence"/>
</dbReference>
<feature type="transmembrane region" description="Helical" evidence="1">
    <location>
        <begin position="195"/>
        <end position="214"/>
    </location>
</feature>
<keyword evidence="1" id="KW-1133">Transmembrane helix</keyword>
<dbReference type="GO" id="GO:0006629">
    <property type="term" value="P:lipid metabolic process"/>
    <property type="evidence" value="ECO:0007669"/>
    <property type="project" value="InterPro"/>
</dbReference>
<protein>
    <submittedName>
        <fullName evidence="3">Fatty acid desaturase</fullName>
    </submittedName>
</protein>
<accession>A0A8S8XG06</accession>
<evidence type="ECO:0000256" key="1">
    <source>
        <dbReference type="SAM" id="Phobius"/>
    </source>
</evidence>
<name>A0A8S8XG06_9PROT</name>
<dbReference type="InterPro" id="IPR005804">
    <property type="entry name" value="FA_desaturase_dom"/>
</dbReference>
<gene>
    <name evidence="3" type="primary">des</name>
    <name evidence="3" type="ORF">TMPK1_26340</name>
</gene>
<dbReference type="GO" id="GO:0016717">
    <property type="term" value="F:oxidoreductase activity, acting on paired donors, with oxidation of a pair of donors resulting in the reduction of molecular oxygen to two molecules of water"/>
    <property type="evidence" value="ECO:0007669"/>
    <property type="project" value="TreeGrafter"/>
</dbReference>
<dbReference type="InterPro" id="IPR012171">
    <property type="entry name" value="Fatty_acid_desaturase"/>
</dbReference>
<sequence>MEQIQIKGSSLDQTASRALRRAVMVFESPELIRSLAQILTSFGPFLAICAARYAWPDMPIWLMAICTVLGGGFVVRIFIIQHDCGHGSFFQQRWANDLLGHICSLVTFTPYAHWRRQHAGHHANWNNLDRRANVDLYSTCLTVDEYRAMSPWQRFTTRFVRHPLFSLVLLPPCVFLLLYRTPFDSPKGWERERRNVYLTNLALLVMIVGLGLVFGFAQVALVQLPILAVSSIVGVWLFSVQHRFEDTLWRGNENWSAFDASLQGSSYLKLPRVLQWFTGNIGFHHVHHLSPRVPNYRLEACHRALPQLQDAPVLNLRAGLTNWRWALWDEVNQRMVPFSAAWK</sequence>
<comment type="caution">
    <text evidence="3">The sequence shown here is derived from an EMBL/GenBank/DDBJ whole genome shotgun (WGS) entry which is preliminary data.</text>
</comment>
<evidence type="ECO:0000313" key="3">
    <source>
        <dbReference type="EMBL" id="GIL40397.1"/>
    </source>
</evidence>
<dbReference type="AlphaFoldDB" id="A0A8S8XG06"/>
<keyword evidence="4" id="KW-1185">Reference proteome</keyword>
<dbReference type="PANTHER" id="PTHR19353">
    <property type="entry name" value="FATTY ACID DESATURASE 2"/>
    <property type="match status" value="1"/>
</dbReference>
<reference evidence="3" key="1">
    <citation type="submission" date="2021-02" db="EMBL/GenBank/DDBJ databases">
        <title>Genome sequence of Rhodospirillales sp. strain TMPK1 isolated from soil.</title>
        <authorList>
            <person name="Nakai R."/>
            <person name="Kusada H."/>
            <person name="Tamaki H."/>
        </authorList>
    </citation>
    <scope>NUCLEOTIDE SEQUENCE</scope>
    <source>
        <strain evidence="3">TMPK1</strain>
    </source>
</reference>
<feature type="transmembrane region" description="Helical" evidence="1">
    <location>
        <begin position="164"/>
        <end position="183"/>
    </location>
</feature>
<dbReference type="EMBL" id="BOPV01000001">
    <property type="protein sequence ID" value="GIL40397.1"/>
    <property type="molecule type" value="Genomic_DNA"/>
</dbReference>
<dbReference type="PANTHER" id="PTHR19353:SF73">
    <property type="entry name" value="FATTY ACID DESATURASE"/>
    <property type="match status" value="1"/>
</dbReference>